<organism evidence="1 2">
    <name type="scientific">Trichinella britovi</name>
    <name type="common">Parasitic roundworm</name>
    <dbReference type="NCBI Taxonomy" id="45882"/>
    <lineage>
        <taxon>Eukaryota</taxon>
        <taxon>Metazoa</taxon>
        <taxon>Ecdysozoa</taxon>
        <taxon>Nematoda</taxon>
        <taxon>Enoplea</taxon>
        <taxon>Dorylaimia</taxon>
        <taxon>Trichinellida</taxon>
        <taxon>Trichinellidae</taxon>
        <taxon>Trichinella</taxon>
    </lineage>
</organism>
<comment type="caution">
    <text evidence="1">The sequence shown here is derived from an EMBL/GenBank/DDBJ whole genome shotgun (WGS) entry which is preliminary data.</text>
</comment>
<reference evidence="1 2" key="1">
    <citation type="submission" date="2015-01" db="EMBL/GenBank/DDBJ databases">
        <title>Evolution of Trichinella species and genotypes.</title>
        <authorList>
            <person name="Korhonen P.K."/>
            <person name="Edoardo P."/>
            <person name="Giuseppe L.R."/>
            <person name="Gasser R.B."/>
        </authorList>
    </citation>
    <scope>NUCLEOTIDE SEQUENCE [LARGE SCALE GENOMIC DNA]</scope>
    <source>
        <strain evidence="1">ISS120</strain>
    </source>
</reference>
<dbReference type="EMBL" id="JYDI01001438">
    <property type="protein sequence ID" value="KRY30874.1"/>
    <property type="molecule type" value="Genomic_DNA"/>
</dbReference>
<dbReference type="Proteomes" id="UP000054653">
    <property type="component" value="Unassembled WGS sequence"/>
</dbReference>
<accession>A0A0V1B1P5</accession>
<evidence type="ECO:0000313" key="2">
    <source>
        <dbReference type="Proteomes" id="UP000054653"/>
    </source>
</evidence>
<sequence length="44" mass="5181">MSQVEKLVIIAVVEREVDLFHNYWFISNRTLHRSIGNHSVCPEI</sequence>
<evidence type="ECO:0000313" key="1">
    <source>
        <dbReference type="EMBL" id="KRY30874.1"/>
    </source>
</evidence>
<protein>
    <submittedName>
        <fullName evidence="1">Uncharacterized protein</fullName>
    </submittedName>
</protein>
<gene>
    <name evidence="1" type="ORF">T03_7572</name>
</gene>
<keyword evidence="2" id="KW-1185">Reference proteome</keyword>
<dbReference type="AlphaFoldDB" id="A0A0V1B1P5"/>
<name>A0A0V1B1P5_TRIBR</name>
<proteinExistence type="predicted"/>